<dbReference type="STRING" id="573413.Spirs_3545"/>
<protein>
    <recommendedName>
        <fullName evidence="3">Molybdopterin oxidoreductase</fullName>
    </recommendedName>
</protein>
<dbReference type="eggNOG" id="COG3862">
    <property type="taxonomic scope" value="Bacteria"/>
</dbReference>
<evidence type="ECO:0008006" key="3">
    <source>
        <dbReference type="Google" id="ProtNLM"/>
    </source>
</evidence>
<organism evidence="1 2">
    <name type="scientific">Sediminispirochaeta smaragdinae (strain DSM 11293 / JCM 15392 / SEBR 4228)</name>
    <name type="common">Spirochaeta smaragdinae</name>
    <dbReference type="NCBI Taxonomy" id="573413"/>
    <lineage>
        <taxon>Bacteria</taxon>
        <taxon>Pseudomonadati</taxon>
        <taxon>Spirochaetota</taxon>
        <taxon>Spirochaetia</taxon>
        <taxon>Spirochaetales</taxon>
        <taxon>Spirochaetaceae</taxon>
        <taxon>Sediminispirochaeta</taxon>
    </lineage>
</organism>
<accession>E1R7C8</accession>
<dbReference type="EMBL" id="CP002116">
    <property type="protein sequence ID" value="ADK82633.1"/>
    <property type="molecule type" value="Genomic_DNA"/>
</dbReference>
<dbReference type="KEGG" id="ssm:Spirs_3545"/>
<dbReference type="InterPro" id="IPR036593">
    <property type="entry name" value="CPE0013-like_sf"/>
</dbReference>
<dbReference type="Gene3D" id="3.10.530.10">
    <property type="entry name" value="CPE0013-like"/>
    <property type="match status" value="1"/>
</dbReference>
<dbReference type="SUPFAM" id="SSF160148">
    <property type="entry name" value="CPE0013-like"/>
    <property type="match status" value="1"/>
</dbReference>
<dbReference type="PANTHER" id="PTHR39450">
    <property type="entry name" value="MOLYBDOPTERIN OXIDOREDUCTASE, 4FE-4S CLUSTER-BINDING SUBUNIT"/>
    <property type="match status" value="1"/>
</dbReference>
<dbReference type="PANTHER" id="PTHR39450:SF1">
    <property type="entry name" value="DUF1667 DOMAIN-CONTAINING PROTEIN"/>
    <property type="match status" value="1"/>
</dbReference>
<dbReference type="InterPro" id="IPR012460">
    <property type="entry name" value="DUF1667"/>
</dbReference>
<dbReference type="HOGENOM" id="CLU_148086_0_0_12"/>
<sequence length="126" mass="13961">MSNIEQRTDICLRCPRGCEIHTVLNDKHEILKMEGNNCKLGPEYVKQEIEDPRRILPTSVRVRNGVRPLAPVWTPQAIPKAMLLELAAESRTIELDAPVHVGDIVLSNWKGLGIDLVASGEVASNT</sequence>
<dbReference type="AlphaFoldDB" id="E1R7C8"/>
<name>E1R7C8_SEDSS</name>
<keyword evidence="2" id="KW-1185">Reference proteome</keyword>
<reference evidence="1 2" key="1">
    <citation type="journal article" date="2010" name="Stand. Genomic Sci.">
        <title>Complete genome sequence of Spirochaeta smaragdinae type strain (SEBR 4228).</title>
        <authorList>
            <person name="Mavromatis K."/>
            <person name="Yasawong M."/>
            <person name="Chertkov O."/>
            <person name="Lapidus A."/>
            <person name="Lucas S."/>
            <person name="Nolan M."/>
            <person name="Del Rio T.G."/>
            <person name="Tice H."/>
            <person name="Cheng J.F."/>
            <person name="Pitluck S."/>
            <person name="Liolios K."/>
            <person name="Ivanova N."/>
            <person name="Tapia R."/>
            <person name="Han C."/>
            <person name="Bruce D."/>
            <person name="Goodwin L."/>
            <person name="Pati A."/>
            <person name="Chen A."/>
            <person name="Palaniappan K."/>
            <person name="Land M."/>
            <person name="Hauser L."/>
            <person name="Chang Y.J."/>
            <person name="Jeffries C.D."/>
            <person name="Detter J.C."/>
            <person name="Rohde M."/>
            <person name="Brambilla E."/>
            <person name="Spring S."/>
            <person name="Goker M."/>
            <person name="Sikorski J."/>
            <person name="Woyke T."/>
            <person name="Bristow J."/>
            <person name="Eisen J.A."/>
            <person name="Markowitz V."/>
            <person name="Hugenholtz P."/>
            <person name="Klenk H.P."/>
            <person name="Kyrpides N.C."/>
        </authorList>
    </citation>
    <scope>NUCLEOTIDE SEQUENCE [LARGE SCALE GENOMIC DNA]</scope>
    <source>
        <strain evidence="2">DSM 11293 / JCM 15392 / SEBR 4228</strain>
    </source>
</reference>
<evidence type="ECO:0000313" key="1">
    <source>
        <dbReference type="EMBL" id="ADK82633.1"/>
    </source>
</evidence>
<gene>
    <name evidence="1" type="ordered locus">Spirs_3545</name>
</gene>
<proteinExistence type="predicted"/>
<dbReference type="Pfam" id="PF07892">
    <property type="entry name" value="DUF1667"/>
    <property type="match status" value="1"/>
</dbReference>
<dbReference type="Proteomes" id="UP000002318">
    <property type="component" value="Chromosome"/>
</dbReference>
<evidence type="ECO:0000313" key="2">
    <source>
        <dbReference type="Proteomes" id="UP000002318"/>
    </source>
</evidence>
<dbReference type="OrthoDB" id="9811531at2"/>